<dbReference type="OrthoDB" id="1046782at2759"/>
<dbReference type="GO" id="GO:0006629">
    <property type="term" value="P:lipid metabolic process"/>
    <property type="evidence" value="ECO:0007669"/>
    <property type="project" value="InterPro"/>
</dbReference>
<dbReference type="InterPro" id="IPR051057">
    <property type="entry name" value="PI-PLC_domain"/>
</dbReference>
<dbReference type="GO" id="GO:0008081">
    <property type="term" value="F:phosphoric diester hydrolase activity"/>
    <property type="evidence" value="ECO:0007669"/>
    <property type="project" value="InterPro"/>
</dbReference>
<dbReference type="EMBL" id="KN823182">
    <property type="protein sequence ID" value="KIO20214.1"/>
    <property type="molecule type" value="Genomic_DNA"/>
</dbReference>
<protein>
    <recommendedName>
        <fullName evidence="2">Phosphatidylinositol-specific phospholipase C X domain-containing protein</fullName>
    </recommendedName>
</protein>
<dbReference type="AlphaFoldDB" id="A0A0C3Q8T0"/>
<dbReference type="SUPFAM" id="SSF51695">
    <property type="entry name" value="PLC-like phosphodiesterases"/>
    <property type="match status" value="1"/>
</dbReference>
<evidence type="ECO:0000259" key="2">
    <source>
        <dbReference type="Pfam" id="PF00388"/>
    </source>
</evidence>
<evidence type="ECO:0000313" key="3">
    <source>
        <dbReference type="EMBL" id="KIO20214.1"/>
    </source>
</evidence>
<organism evidence="3 4">
    <name type="scientific">Tulasnella calospora MUT 4182</name>
    <dbReference type="NCBI Taxonomy" id="1051891"/>
    <lineage>
        <taxon>Eukaryota</taxon>
        <taxon>Fungi</taxon>
        <taxon>Dikarya</taxon>
        <taxon>Basidiomycota</taxon>
        <taxon>Agaricomycotina</taxon>
        <taxon>Agaricomycetes</taxon>
        <taxon>Cantharellales</taxon>
        <taxon>Tulasnellaceae</taxon>
        <taxon>Tulasnella</taxon>
    </lineage>
</organism>
<dbReference type="InterPro" id="IPR017946">
    <property type="entry name" value="PLC-like_Pdiesterase_TIM-brl"/>
</dbReference>
<sequence>MASYLKDIPDSVHLSNLLLPGTHDSMAIYGFPFAQCQRQPLLTQLRAGIRVIDIRLAIVNGTTLTSYHGVINQKTLFSDILATLYAFLQSEEGKSECVVMSIKQEDFATNPAALFSQLVHDAIFGSSLAGNLKDKGIRKDTTGGEPLPPHSPTAAATSSSRNMWYLENRVPYLGQVRGKIILFSRFGDGTGWENGLEGMGIWNTTWPNSVTPGWNWDVKDTTFQSQDWYDIGSFSKAPQKFALATSTLITRPNPSDPTSQSHHILPMSFASASTIPWALPSAVALGIGILQIGFAGVNARISQWALDILSSENPSAVMLSTLNAAQPKVDANKEKKGPVTADSNIDQSKGGEIKATEQAPPDTRLTRISGWLMMDYYDSPSDMIPFLVELNFLNQRLGVQSVPPQVATEITVS</sequence>
<accession>A0A0C3Q8T0</accession>
<feature type="region of interest" description="Disordered" evidence="1">
    <location>
        <begin position="135"/>
        <end position="158"/>
    </location>
</feature>
<dbReference type="Proteomes" id="UP000054248">
    <property type="component" value="Unassembled WGS sequence"/>
</dbReference>
<dbReference type="STRING" id="1051891.A0A0C3Q8T0"/>
<dbReference type="PANTHER" id="PTHR13593:SF148">
    <property type="entry name" value="PHOSPHATIDYLINOSITOL-SPECIFIC PHOSPHOLIPASE C X DOMAIN-CONTAINING PROTEIN"/>
    <property type="match status" value="1"/>
</dbReference>
<evidence type="ECO:0000256" key="1">
    <source>
        <dbReference type="SAM" id="MobiDB-lite"/>
    </source>
</evidence>
<keyword evidence="4" id="KW-1185">Reference proteome</keyword>
<feature type="domain" description="Phosphatidylinositol-specific phospholipase C X" evidence="2">
    <location>
        <begin position="32"/>
        <end position="108"/>
    </location>
</feature>
<feature type="region of interest" description="Disordered" evidence="1">
    <location>
        <begin position="330"/>
        <end position="359"/>
    </location>
</feature>
<dbReference type="PANTHER" id="PTHR13593">
    <property type="match status" value="1"/>
</dbReference>
<gene>
    <name evidence="3" type="ORF">M407DRAFT_16011</name>
</gene>
<dbReference type="Gene3D" id="3.20.20.190">
    <property type="entry name" value="Phosphatidylinositol (PI) phosphodiesterase"/>
    <property type="match status" value="1"/>
</dbReference>
<dbReference type="PROSITE" id="PS50007">
    <property type="entry name" value="PIPLC_X_DOMAIN"/>
    <property type="match status" value="1"/>
</dbReference>
<proteinExistence type="predicted"/>
<dbReference type="InterPro" id="IPR000909">
    <property type="entry name" value="PLipase_C_PInositol-sp_X_dom"/>
</dbReference>
<reference evidence="4" key="2">
    <citation type="submission" date="2015-01" db="EMBL/GenBank/DDBJ databases">
        <title>Evolutionary Origins and Diversification of the Mycorrhizal Mutualists.</title>
        <authorList>
            <consortium name="DOE Joint Genome Institute"/>
            <consortium name="Mycorrhizal Genomics Consortium"/>
            <person name="Kohler A."/>
            <person name="Kuo A."/>
            <person name="Nagy L.G."/>
            <person name="Floudas D."/>
            <person name="Copeland A."/>
            <person name="Barry K.W."/>
            <person name="Cichocki N."/>
            <person name="Veneault-Fourrey C."/>
            <person name="LaButti K."/>
            <person name="Lindquist E.A."/>
            <person name="Lipzen A."/>
            <person name="Lundell T."/>
            <person name="Morin E."/>
            <person name="Murat C."/>
            <person name="Riley R."/>
            <person name="Ohm R."/>
            <person name="Sun H."/>
            <person name="Tunlid A."/>
            <person name="Henrissat B."/>
            <person name="Grigoriev I.V."/>
            <person name="Hibbett D.S."/>
            <person name="Martin F."/>
        </authorList>
    </citation>
    <scope>NUCLEOTIDE SEQUENCE [LARGE SCALE GENOMIC DNA]</scope>
    <source>
        <strain evidence="4">MUT 4182</strain>
    </source>
</reference>
<dbReference type="HOGENOM" id="CLU_024117_6_0_1"/>
<name>A0A0C3Q8T0_9AGAM</name>
<dbReference type="Pfam" id="PF00388">
    <property type="entry name" value="PI-PLC-X"/>
    <property type="match status" value="1"/>
</dbReference>
<evidence type="ECO:0000313" key="4">
    <source>
        <dbReference type="Proteomes" id="UP000054248"/>
    </source>
</evidence>
<reference evidence="3 4" key="1">
    <citation type="submission" date="2014-04" db="EMBL/GenBank/DDBJ databases">
        <authorList>
            <consortium name="DOE Joint Genome Institute"/>
            <person name="Kuo A."/>
            <person name="Girlanda M."/>
            <person name="Perotto S."/>
            <person name="Kohler A."/>
            <person name="Nagy L.G."/>
            <person name="Floudas D."/>
            <person name="Copeland A."/>
            <person name="Barry K.W."/>
            <person name="Cichocki N."/>
            <person name="Veneault-Fourrey C."/>
            <person name="LaButti K."/>
            <person name="Lindquist E.A."/>
            <person name="Lipzen A."/>
            <person name="Lundell T."/>
            <person name="Morin E."/>
            <person name="Murat C."/>
            <person name="Sun H."/>
            <person name="Tunlid A."/>
            <person name="Henrissat B."/>
            <person name="Grigoriev I.V."/>
            <person name="Hibbett D.S."/>
            <person name="Martin F."/>
            <person name="Nordberg H.P."/>
            <person name="Cantor M.N."/>
            <person name="Hua S.X."/>
        </authorList>
    </citation>
    <scope>NUCLEOTIDE SEQUENCE [LARGE SCALE GENOMIC DNA]</scope>
    <source>
        <strain evidence="3 4">MUT 4182</strain>
    </source>
</reference>